<feature type="transmembrane region" description="Helical" evidence="1">
    <location>
        <begin position="161"/>
        <end position="179"/>
    </location>
</feature>
<feature type="transmembrane region" description="Helical" evidence="1">
    <location>
        <begin position="82"/>
        <end position="107"/>
    </location>
</feature>
<reference evidence="2 3" key="1">
    <citation type="submission" date="2019-06" db="EMBL/GenBank/DDBJ databases">
        <title>Sequencing the genomes of 1000 actinobacteria strains.</title>
        <authorList>
            <person name="Klenk H.-P."/>
        </authorList>
    </citation>
    <scope>NUCLEOTIDE SEQUENCE [LARGE SCALE GENOMIC DNA]</scope>
    <source>
        <strain evidence="2 3">DSM 44826</strain>
    </source>
</reference>
<proteinExistence type="predicted"/>
<dbReference type="EMBL" id="VIWT01000001">
    <property type="protein sequence ID" value="TWF98275.1"/>
    <property type="molecule type" value="Genomic_DNA"/>
</dbReference>
<dbReference type="OrthoDB" id="4337269at2"/>
<keyword evidence="3" id="KW-1185">Reference proteome</keyword>
<dbReference type="RefSeq" id="WP_145904733.1">
    <property type="nucleotide sequence ID" value="NZ_BAAAMZ010000031.1"/>
</dbReference>
<evidence type="ECO:0000256" key="1">
    <source>
        <dbReference type="SAM" id="Phobius"/>
    </source>
</evidence>
<keyword evidence="1" id="KW-1133">Transmembrane helix</keyword>
<evidence type="ECO:0000313" key="3">
    <source>
        <dbReference type="Proteomes" id="UP000317940"/>
    </source>
</evidence>
<organism evidence="2 3">
    <name type="scientific">Kitasatospora viridis</name>
    <dbReference type="NCBI Taxonomy" id="281105"/>
    <lineage>
        <taxon>Bacteria</taxon>
        <taxon>Bacillati</taxon>
        <taxon>Actinomycetota</taxon>
        <taxon>Actinomycetes</taxon>
        <taxon>Kitasatosporales</taxon>
        <taxon>Streptomycetaceae</taxon>
        <taxon>Kitasatospora</taxon>
    </lineage>
</organism>
<feature type="transmembrane region" description="Helical" evidence="1">
    <location>
        <begin position="199"/>
        <end position="220"/>
    </location>
</feature>
<evidence type="ECO:0008006" key="4">
    <source>
        <dbReference type="Google" id="ProtNLM"/>
    </source>
</evidence>
<feature type="transmembrane region" description="Helical" evidence="1">
    <location>
        <begin position="127"/>
        <end position="149"/>
    </location>
</feature>
<dbReference type="AlphaFoldDB" id="A0A561UFZ5"/>
<dbReference type="Proteomes" id="UP000317940">
    <property type="component" value="Unassembled WGS sequence"/>
</dbReference>
<name>A0A561UFZ5_9ACTN</name>
<accession>A0A561UFZ5</accession>
<sequence>MTALTRYQLELLLRSQRWLPPFLGYAALVAILVQQGSPLLDGLGLGAALLVPVTAWYVRCTLTADPPQARAVLVAARGAARVQLASLLAALLAGTVLAVLGTGAIWWLSGPTTGVPNPKPPVPVAPVLLAGLLGALACVLTGLAIGALCHRPVLLRPGWGLLGVLGLSVPVLVASGSPANAAVRALVTGSRVARVEQPVVALLGALVLAGAVAAGSAWLAGRRTE</sequence>
<keyword evidence="1" id="KW-0812">Transmembrane</keyword>
<comment type="caution">
    <text evidence="2">The sequence shown here is derived from an EMBL/GenBank/DDBJ whole genome shotgun (WGS) entry which is preliminary data.</text>
</comment>
<evidence type="ECO:0000313" key="2">
    <source>
        <dbReference type="EMBL" id="TWF98275.1"/>
    </source>
</evidence>
<gene>
    <name evidence="2" type="ORF">FHX73_112081</name>
</gene>
<keyword evidence="1" id="KW-0472">Membrane</keyword>
<protein>
    <recommendedName>
        <fullName evidence="4">ABC transporter</fullName>
    </recommendedName>
</protein>